<accession>A0A0F9K5L2</accession>
<proteinExistence type="predicted"/>
<name>A0A0F9K5L2_9ZZZZ</name>
<dbReference type="AlphaFoldDB" id="A0A0F9K5L2"/>
<evidence type="ECO:0000313" key="1">
    <source>
        <dbReference type="EMBL" id="KKM77283.1"/>
    </source>
</evidence>
<gene>
    <name evidence="1" type="ORF">LCGC14_1371600</name>
</gene>
<protein>
    <submittedName>
        <fullName evidence="1">Uncharacterized protein</fullName>
    </submittedName>
</protein>
<dbReference type="EMBL" id="LAZR01008667">
    <property type="protein sequence ID" value="KKM77283.1"/>
    <property type="molecule type" value="Genomic_DNA"/>
</dbReference>
<sequence length="87" mass="10402">MNACRFSFNELFFNFREPERHQLFWFPGCSKRGEKEMTVKILYPAEFKKYCRLFAEDKATLGLLEEYLSNPEKLQTLKGEEPKEAKK</sequence>
<reference evidence="1" key="1">
    <citation type="journal article" date="2015" name="Nature">
        <title>Complex archaea that bridge the gap between prokaryotes and eukaryotes.</title>
        <authorList>
            <person name="Spang A."/>
            <person name="Saw J.H."/>
            <person name="Jorgensen S.L."/>
            <person name="Zaremba-Niedzwiedzka K."/>
            <person name="Martijn J."/>
            <person name="Lind A.E."/>
            <person name="van Eijk R."/>
            <person name="Schleper C."/>
            <person name="Guy L."/>
            <person name="Ettema T.J."/>
        </authorList>
    </citation>
    <scope>NUCLEOTIDE SEQUENCE</scope>
</reference>
<comment type="caution">
    <text evidence="1">The sequence shown here is derived from an EMBL/GenBank/DDBJ whole genome shotgun (WGS) entry which is preliminary data.</text>
</comment>
<organism evidence="1">
    <name type="scientific">marine sediment metagenome</name>
    <dbReference type="NCBI Taxonomy" id="412755"/>
    <lineage>
        <taxon>unclassified sequences</taxon>
        <taxon>metagenomes</taxon>
        <taxon>ecological metagenomes</taxon>
    </lineage>
</organism>